<dbReference type="Proteomes" id="UP000004994">
    <property type="component" value="Chromosome 7"/>
</dbReference>
<dbReference type="Gramene" id="Solyc07g005250.1.1">
    <property type="protein sequence ID" value="Solyc07g005250.1.1.1"/>
    <property type="gene ID" value="Solyc07g005250.1"/>
</dbReference>
<evidence type="ECO:0000313" key="1">
    <source>
        <dbReference type="EnsemblPlants" id="Solyc07g005250.1.1.1"/>
    </source>
</evidence>
<evidence type="ECO:0000313" key="2">
    <source>
        <dbReference type="Proteomes" id="UP000004994"/>
    </source>
</evidence>
<sequence length="104" mass="11829">MVSLGYRSCEHYQQKTVKRFHFCLNLYVAPAISVFLCLDTKLHNSNLWHASYSPTVALLSLNKRDISNWQHAPLLHINCCTNAAGPKPLSHGWDVFIKTVKVYG</sequence>
<accession>A0A3Q7HZ95</accession>
<dbReference type="InParanoid" id="A0A3Q7HZ95"/>
<name>A0A3Q7HZ95_SOLLC</name>
<organism evidence="1">
    <name type="scientific">Solanum lycopersicum</name>
    <name type="common">Tomato</name>
    <name type="synonym">Lycopersicon esculentum</name>
    <dbReference type="NCBI Taxonomy" id="4081"/>
    <lineage>
        <taxon>Eukaryota</taxon>
        <taxon>Viridiplantae</taxon>
        <taxon>Streptophyta</taxon>
        <taxon>Embryophyta</taxon>
        <taxon>Tracheophyta</taxon>
        <taxon>Spermatophyta</taxon>
        <taxon>Magnoliopsida</taxon>
        <taxon>eudicotyledons</taxon>
        <taxon>Gunneridae</taxon>
        <taxon>Pentapetalae</taxon>
        <taxon>asterids</taxon>
        <taxon>lamiids</taxon>
        <taxon>Solanales</taxon>
        <taxon>Solanaceae</taxon>
        <taxon>Solanoideae</taxon>
        <taxon>Solaneae</taxon>
        <taxon>Solanum</taxon>
        <taxon>Solanum subgen. Lycopersicon</taxon>
    </lineage>
</organism>
<keyword evidence="2" id="KW-1185">Reference proteome</keyword>
<protein>
    <submittedName>
        <fullName evidence="1">Uncharacterized protein</fullName>
    </submittedName>
</protein>
<reference evidence="1" key="2">
    <citation type="submission" date="2019-01" db="UniProtKB">
        <authorList>
            <consortium name="EnsemblPlants"/>
        </authorList>
    </citation>
    <scope>IDENTIFICATION</scope>
    <source>
        <strain evidence="1">cv. Heinz 1706</strain>
    </source>
</reference>
<reference evidence="1" key="1">
    <citation type="journal article" date="2012" name="Nature">
        <title>The tomato genome sequence provides insights into fleshy fruit evolution.</title>
        <authorList>
            <consortium name="Tomato Genome Consortium"/>
        </authorList>
    </citation>
    <scope>NUCLEOTIDE SEQUENCE [LARGE SCALE GENOMIC DNA]</scope>
    <source>
        <strain evidence="1">cv. Heinz 1706</strain>
    </source>
</reference>
<dbReference type="PaxDb" id="4081-Solyc07g005250.1.1"/>
<dbReference type="EnsemblPlants" id="Solyc07g005250.1.1">
    <property type="protein sequence ID" value="Solyc07g005250.1.1.1"/>
    <property type="gene ID" value="Solyc07g005250.1"/>
</dbReference>
<dbReference type="AlphaFoldDB" id="A0A3Q7HZ95"/>
<proteinExistence type="predicted"/>